<dbReference type="AlphaFoldDB" id="A0A2M7X070"/>
<feature type="transmembrane region" description="Helical" evidence="1">
    <location>
        <begin position="6"/>
        <end position="26"/>
    </location>
</feature>
<gene>
    <name evidence="2" type="ORF">CO179_05195</name>
</gene>
<name>A0A2M7X070_UNCKA</name>
<protein>
    <submittedName>
        <fullName evidence="2">Uncharacterized protein</fullName>
    </submittedName>
</protein>
<dbReference type="EMBL" id="PFWZ01000178">
    <property type="protein sequence ID" value="PJA39405.1"/>
    <property type="molecule type" value="Genomic_DNA"/>
</dbReference>
<dbReference type="Proteomes" id="UP000231195">
    <property type="component" value="Unassembled WGS sequence"/>
</dbReference>
<evidence type="ECO:0000313" key="3">
    <source>
        <dbReference type="Proteomes" id="UP000231195"/>
    </source>
</evidence>
<keyword evidence="1" id="KW-0472">Membrane</keyword>
<accession>A0A2M7X070</accession>
<reference evidence="3" key="1">
    <citation type="submission" date="2017-09" db="EMBL/GenBank/DDBJ databases">
        <title>Depth-based differentiation of microbial function through sediment-hosted aquifers and enrichment of novel symbionts in the deep terrestrial subsurface.</title>
        <authorList>
            <person name="Probst A.J."/>
            <person name="Ladd B."/>
            <person name="Jarett J.K."/>
            <person name="Geller-Mcgrath D.E."/>
            <person name="Sieber C.M.K."/>
            <person name="Emerson J.B."/>
            <person name="Anantharaman K."/>
            <person name="Thomas B.C."/>
            <person name="Malmstrom R."/>
            <person name="Stieglmeier M."/>
            <person name="Klingl A."/>
            <person name="Woyke T."/>
            <person name="Ryan C.M."/>
            <person name="Banfield J.F."/>
        </authorList>
    </citation>
    <scope>NUCLEOTIDE SEQUENCE [LARGE SCALE GENOMIC DNA]</scope>
</reference>
<proteinExistence type="predicted"/>
<organism evidence="2 3">
    <name type="scientific">candidate division WWE3 bacterium CG_4_9_14_3_um_filter_39_7</name>
    <dbReference type="NCBI Taxonomy" id="1975080"/>
    <lineage>
        <taxon>Bacteria</taxon>
        <taxon>Katanobacteria</taxon>
    </lineage>
</organism>
<evidence type="ECO:0000256" key="1">
    <source>
        <dbReference type="SAM" id="Phobius"/>
    </source>
</evidence>
<sequence length="190" mass="21828">MNNKLIITILISLIISLGIITVWDNINNNSKQESSIPFPYADEYKISFEYPSSWEIYRSEDVLQYHPSGSESGKFIVLQFFDHVDSPYLDRFSAPDGESVLTTSTFEDTLGDISVQGKYQQFTEYDSIQKSLLIKTSPLPVCYTPFTFSENECQVKDTAITFELIALDDNLYIEIYQDTLLHIIETIQPY</sequence>
<evidence type="ECO:0000313" key="2">
    <source>
        <dbReference type="EMBL" id="PJA39405.1"/>
    </source>
</evidence>
<keyword evidence="1" id="KW-0812">Transmembrane</keyword>
<keyword evidence="1" id="KW-1133">Transmembrane helix</keyword>
<comment type="caution">
    <text evidence="2">The sequence shown here is derived from an EMBL/GenBank/DDBJ whole genome shotgun (WGS) entry which is preliminary data.</text>
</comment>